<evidence type="ECO:0000256" key="1">
    <source>
        <dbReference type="SAM" id="MobiDB-lite"/>
    </source>
</evidence>
<evidence type="ECO:0000313" key="2">
    <source>
        <dbReference type="EMBL" id="CAD7395232.1"/>
    </source>
</evidence>
<sequence>MKALASIYTSTDLRNALVKVPMILNTVTDSDRQCSSIGRGTIATSNFGRWSCWYGRVYAGNQHRPATFSYFVSGLLALETKTTVAHDKCWSTSDKCAESCRLQVRAGCKFVQVSAGPCWFLLHISGGSYYTNSPVDSKYIRLHRQRRKETPHEIRKPSAARATETRSADMDKVYAGCNRMASPASVAAWSKASLLQ</sequence>
<dbReference type="AlphaFoldDB" id="A0A7R9CEI4"/>
<organism evidence="2">
    <name type="scientific">Timema cristinae</name>
    <name type="common">Walking stick</name>
    <dbReference type="NCBI Taxonomy" id="61476"/>
    <lineage>
        <taxon>Eukaryota</taxon>
        <taxon>Metazoa</taxon>
        <taxon>Ecdysozoa</taxon>
        <taxon>Arthropoda</taxon>
        <taxon>Hexapoda</taxon>
        <taxon>Insecta</taxon>
        <taxon>Pterygota</taxon>
        <taxon>Neoptera</taxon>
        <taxon>Polyneoptera</taxon>
        <taxon>Phasmatodea</taxon>
        <taxon>Timematodea</taxon>
        <taxon>Timematoidea</taxon>
        <taxon>Timematidae</taxon>
        <taxon>Timema</taxon>
    </lineage>
</organism>
<protein>
    <submittedName>
        <fullName evidence="2">Uncharacterized protein</fullName>
    </submittedName>
</protein>
<accession>A0A7R9CEI4</accession>
<reference evidence="2" key="1">
    <citation type="submission" date="2020-11" db="EMBL/GenBank/DDBJ databases">
        <authorList>
            <person name="Tran Van P."/>
        </authorList>
    </citation>
    <scope>NUCLEOTIDE SEQUENCE</scope>
</reference>
<dbReference type="EMBL" id="OC317171">
    <property type="protein sequence ID" value="CAD7395232.1"/>
    <property type="molecule type" value="Genomic_DNA"/>
</dbReference>
<name>A0A7R9CEI4_TIMCR</name>
<feature type="region of interest" description="Disordered" evidence="1">
    <location>
        <begin position="146"/>
        <end position="167"/>
    </location>
</feature>
<gene>
    <name evidence="2" type="ORF">TCEB3V08_LOCUS3033</name>
</gene>
<proteinExistence type="predicted"/>